<reference evidence="1" key="1">
    <citation type="journal article" date="2021" name="New Phytol.">
        <title>Evolutionary innovations through gain and loss of genes in the ectomycorrhizal Boletales.</title>
        <authorList>
            <person name="Wu G."/>
            <person name="Miyauchi S."/>
            <person name="Morin E."/>
            <person name="Kuo A."/>
            <person name="Drula E."/>
            <person name="Varga T."/>
            <person name="Kohler A."/>
            <person name="Feng B."/>
            <person name="Cao Y."/>
            <person name="Lipzen A."/>
            <person name="Daum C."/>
            <person name="Hundley H."/>
            <person name="Pangilinan J."/>
            <person name="Johnson J."/>
            <person name="Barry K."/>
            <person name="LaButti K."/>
            <person name="Ng V."/>
            <person name="Ahrendt S."/>
            <person name="Min B."/>
            <person name="Choi I.G."/>
            <person name="Park H."/>
            <person name="Plett J.M."/>
            <person name="Magnuson J."/>
            <person name="Spatafora J.W."/>
            <person name="Nagy L.G."/>
            <person name="Henrissat B."/>
            <person name="Grigoriev I.V."/>
            <person name="Yang Z.L."/>
            <person name="Xu J."/>
            <person name="Martin F.M."/>
        </authorList>
    </citation>
    <scope>NUCLEOTIDE SEQUENCE</scope>
    <source>
        <strain evidence="1">KUC20120723A-06</strain>
    </source>
</reference>
<gene>
    <name evidence="1" type="ORF">BV22DRAFT_696211</name>
</gene>
<sequence>MHFHRGKLQTTHLPTIMSLNAQERLALKALPVAAQGWAERAIGDSLEHLGKLSSAIPHLKQHLDVLVPVFHIHLDPSRVPKKIEQGVVNNIMLAKLSIISIACMCSLNAAVDDELFEEALASKSHVHLPWLLFFHHHFLLQPSDTYSSMAGLSVTKGEAVAVVQQALISSCEAQHLAEPATNQHFGTFSHGLKKILAQLWCIVINLKHDVSLADDVGRNVVMSLRTTVFAFVLNGLALPTAGCSPFIDLVGGQAPMASISLKHVRQLAGQARNLCTLQPVDELEAETAQIAAAFQHCMNIMVLCSRQDPSIREELISIGSISVVVTALSQIWPRVLVEIPGRQRRFYPPYEQPMAGLTFRRTGLYGGYRYVSLALVCADDDVSSVCEALRFRILDAILQTGVLASEGVEPKGRDDEDLEILRILPRFFIYDRVVTATAMSLERISSRGLEKHAQRDVQLWKCWTYFKDVAHAHINLQKKAKATTAPSDRCSGPDAMPSSGGYPATSPVLGVSDCLVLL</sequence>
<evidence type="ECO:0000313" key="2">
    <source>
        <dbReference type="Proteomes" id="UP000790709"/>
    </source>
</evidence>
<dbReference type="EMBL" id="MU266507">
    <property type="protein sequence ID" value="KAH7921884.1"/>
    <property type="molecule type" value="Genomic_DNA"/>
</dbReference>
<proteinExistence type="predicted"/>
<dbReference type="Proteomes" id="UP000790709">
    <property type="component" value="Unassembled WGS sequence"/>
</dbReference>
<keyword evidence="2" id="KW-1185">Reference proteome</keyword>
<accession>A0ACB8B8H5</accession>
<organism evidence="1 2">
    <name type="scientific">Leucogyrophana mollusca</name>
    <dbReference type="NCBI Taxonomy" id="85980"/>
    <lineage>
        <taxon>Eukaryota</taxon>
        <taxon>Fungi</taxon>
        <taxon>Dikarya</taxon>
        <taxon>Basidiomycota</taxon>
        <taxon>Agaricomycotina</taxon>
        <taxon>Agaricomycetes</taxon>
        <taxon>Agaricomycetidae</taxon>
        <taxon>Boletales</taxon>
        <taxon>Boletales incertae sedis</taxon>
        <taxon>Leucogyrophana</taxon>
    </lineage>
</organism>
<evidence type="ECO:0000313" key="1">
    <source>
        <dbReference type="EMBL" id="KAH7921884.1"/>
    </source>
</evidence>
<comment type="caution">
    <text evidence="1">The sequence shown here is derived from an EMBL/GenBank/DDBJ whole genome shotgun (WGS) entry which is preliminary data.</text>
</comment>
<protein>
    <submittedName>
        <fullName evidence="1">Uncharacterized protein</fullName>
    </submittedName>
</protein>
<name>A0ACB8B8H5_9AGAM</name>